<protein>
    <submittedName>
        <fullName evidence="2">ImmA/IrrE family metallo-endopeptidase</fullName>
    </submittedName>
</protein>
<proteinExistence type="predicted"/>
<dbReference type="Pfam" id="PF06114">
    <property type="entry name" value="Peptidase_M78"/>
    <property type="match status" value="1"/>
</dbReference>
<evidence type="ECO:0000259" key="1">
    <source>
        <dbReference type="Pfam" id="PF06114"/>
    </source>
</evidence>
<dbReference type="Proteomes" id="UP001589887">
    <property type="component" value="Unassembled WGS sequence"/>
</dbReference>
<sequence>MTEPGARGQASDGRLARTVRRILAGGEVRQLSKHCDERLLGFPLPDPFTLDGLIANIERDRACSIRLMPLGSIATDLRTACGLRVRAGSVNIIAYRPRPSPNQTLHTICHELAHLWLDHGNDGPVSDGPGVPKLLRAFLAEHLGADIAVHARAHYASREEREAELTASLIRHRIRQQASHGADLLSAMEASLIHPLAPPRPSRLS</sequence>
<dbReference type="InterPro" id="IPR010359">
    <property type="entry name" value="IrrE_HExxH"/>
</dbReference>
<feature type="domain" description="IrrE N-terminal-like" evidence="1">
    <location>
        <begin position="65"/>
        <end position="128"/>
    </location>
</feature>
<gene>
    <name evidence="2" type="ORF">ACFH04_13305</name>
</gene>
<evidence type="ECO:0000313" key="3">
    <source>
        <dbReference type="Proteomes" id="UP001589887"/>
    </source>
</evidence>
<name>A0ABV6TFV9_9ACTN</name>
<organism evidence="2 3">
    <name type="scientific">Streptomyces noboritoensis</name>
    <dbReference type="NCBI Taxonomy" id="67337"/>
    <lineage>
        <taxon>Bacteria</taxon>
        <taxon>Bacillati</taxon>
        <taxon>Actinomycetota</taxon>
        <taxon>Actinomycetes</taxon>
        <taxon>Kitasatosporales</taxon>
        <taxon>Streptomycetaceae</taxon>
        <taxon>Streptomyces</taxon>
    </lineage>
</organism>
<keyword evidence="3" id="KW-1185">Reference proteome</keyword>
<evidence type="ECO:0000313" key="2">
    <source>
        <dbReference type="EMBL" id="MFC0844676.1"/>
    </source>
</evidence>
<comment type="caution">
    <text evidence="2">The sequence shown here is derived from an EMBL/GenBank/DDBJ whole genome shotgun (WGS) entry which is preliminary data.</text>
</comment>
<accession>A0ABV6TFV9</accession>
<dbReference type="EMBL" id="JBHMQV010000009">
    <property type="protein sequence ID" value="MFC0844676.1"/>
    <property type="molecule type" value="Genomic_DNA"/>
</dbReference>
<reference evidence="2 3" key="1">
    <citation type="submission" date="2024-09" db="EMBL/GenBank/DDBJ databases">
        <authorList>
            <person name="Sun Q."/>
            <person name="Mori K."/>
        </authorList>
    </citation>
    <scope>NUCLEOTIDE SEQUENCE [LARGE SCALE GENOMIC DNA]</scope>
    <source>
        <strain evidence="2 3">JCM 4557</strain>
    </source>
</reference>